<dbReference type="SUPFAM" id="SSF53850">
    <property type="entry name" value="Periplasmic binding protein-like II"/>
    <property type="match status" value="1"/>
</dbReference>
<dbReference type="Gene3D" id="1.10.10.10">
    <property type="entry name" value="Winged helix-like DNA-binding domain superfamily/Winged helix DNA-binding domain"/>
    <property type="match status" value="1"/>
</dbReference>
<dbReference type="SUPFAM" id="SSF46785">
    <property type="entry name" value="Winged helix' DNA-binding domain"/>
    <property type="match status" value="1"/>
</dbReference>
<proteinExistence type="inferred from homology"/>
<dbReference type="CDD" id="cd08422">
    <property type="entry name" value="PBP2_CrgA_like"/>
    <property type="match status" value="1"/>
</dbReference>
<evidence type="ECO:0000256" key="5">
    <source>
        <dbReference type="SAM" id="MobiDB-lite"/>
    </source>
</evidence>
<dbReference type="Pfam" id="PF03466">
    <property type="entry name" value="LysR_substrate"/>
    <property type="match status" value="1"/>
</dbReference>
<evidence type="ECO:0000256" key="3">
    <source>
        <dbReference type="ARBA" id="ARBA00023125"/>
    </source>
</evidence>
<feature type="domain" description="HTH lysR-type" evidence="6">
    <location>
        <begin position="1"/>
        <end position="59"/>
    </location>
</feature>
<evidence type="ECO:0000256" key="1">
    <source>
        <dbReference type="ARBA" id="ARBA00009437"/>
    </source>
</evidence>
<keyword evidence="8" id="KW-1185">Reference proteome</keyword>
<dbReference type="InterPro" id="IPR036388">
    <property type="entry name" value="WH-like_DNA-bd_sf"/>
</dbReference>
<dbReference type="Proteomes" id="UP001626593">
    <property type="component" value="Chromosome"/>
</dbReference>
<dbReference type="EMBL" id="CP141259">
    <property type="protein sequence ID" value="WRL44619.1"/>
    <property type="molecule type" value="Genomic_DNA"/>
</dbReference>
<dbReference type="RefSeq" id="WP_407277959.1">
    <property type="nucleotide sequence ID" value="NZ_CP141259.1"/>
</dbReference>
<dbReference type="InterPro" id="IPR005119">
    <property type="entry name" value="LysR_subst-bd"/>
</dbReference>
<keyword evidence="4" id="KW-0804">Transcription</keyword>
<sequence length="324" mass="36281">MDRMRLMETFVRVVETGNFSAVAREARTTQSAISKQVQALEALVGAPLLVRSSRSHSLTEAGQLYYERCRQVLDTLEEAHIEVRRTEHEVGGVLRVAAPAAFGRLHIVPRLREFYARYPRLKLDLQLDDGFTDLVTAGIDVAFRVGELKDSRLVARRIGTAHRATLASPAYLEAHGEPQHPDELAQHNCLIYTGLATLNEWNYRDAEERPHAIRVDGNFQSNSSEAIRQATCEGLGISYSPLWTFGEDLRAGRVRAILTRYRPPSLPLNVVFQPARRPSLKVNSFVNYFSEAFSRDPDIAQMLTADPDTADAATDALPGSRLRR</sequence>
<gene>
    <name evidence="7" type="ORF">U5817_15550</name>
</gene>
<name>A0ABZ1AH42_AROEV</name>
<evidence type="ECO:0000259" key="6">
    <source>
        <dbReference type="PROSITE" id="PS50931"/>
    </source>
</evidence>
<dbReference type="Pfam" id="PF00126">
    <property type="entry name" value="HTH_1"/>
    <property type="match status" value="1"/>
</dbReference>
<dbReference type="InterPro" id="IPR036390">
    <property type="entry name" value="WH_DNA-bd_sf"/>
</dbReference>
<evidence type="ECO:0000313" key="7">
    <source>
        <dbReference type="EMBL" id="WRL44619.1"/>
    </source>
</evidence>
<feature type="compositionally biased region" description="Low complexity" evidence="5">
    <location>
        <begin position="305"/>
        <end position="318"/>
    </location>
</feature>
<evidence type="ECO:0000256" key="2">
    <source>
        <dbReference type="ARBA" id="ARBA00023015"/>
    </source>
</evidence>
<comment type="similarity">
    <text evidence="1">Belongs to the LysR transcriptional regulatory family.</text>
</comment>
<dbReference type="PANTHER" id="PTHR30537">
    <property type="entry name" value="HTH-TYPE TRANSCRIPTIONAL REGULATOR"/>
    <property type="match status" value="1"/>
</dbReference>
<evidence type="ECO:0000313" key="8">
    <source>
        <dbReference type="Proteomes" id="UP001626593"/>
    </source>
</evidence>
<feature type="region of interest" description="Disordered" evidence="5">
    <location>
        <begin position="305"/>
        <end position="324"/>
    </location>
</feature>
<protein>
    <submittedName>
        <fullName evidence="7">LysR family transcriptional regulator</fullName>
    </submittedName>
</protein>
<reference evidence="7 8" key="1">
    <citation type="submission" date="2023-12" db="EMBL/GenBank/DDBJ databases">
        <title>A. evansii MAY27, complete genome.</title>
        <authorList>
            <person name="Wang Y."/>
        </authorList>
    </citation>
    <scope>NUCLEOTIDE SEQUENCE [LARGE SCALE GENOMIC DNA]</scope>
    <source>
        <strain evidence="7 8">MAY27</strain>
    </source>
</reference>
<evidence type="ECO:0000256" key="4">
    <source>
        <dbReference type="ARBA" id="ARBA00023163"/>
    </source>
</evidence>
<dbReference type="InterPro" id="IPR058163">
    <property type="entry name" value="LysR-type_TF_proteobact-type"/>
</dbReference>
<keyword evidence="3" id="KW-0238">DNA-binding</keyword>
<organism evidence="7 8">
    <name type="scientific">Aromatoleum evansii</name>
    <name type="common">Azoarcus evansii</name>
    <dbReference type="NCBI Taxonomy" id="59406"/>
    <lineage>
        <taxon>Bacteria</taxon>
        <taxon>Pseudomonadati</taxon>
        <taxon>Pseudomonadota</taxon>
        <taxon>Betaproteobacteria</taxon>
        <taxon>Rhodocyclales</taxon>
        <taxon>Rhodocyclaceae</taxon>
        <taxon>Aromatoleum</taxon>
    </lineage>
</organism>
<dbReference type="Gene3D" id="3.40.190.290">
    <property type="match status" value="1"/>
</dbReference>
<keyword evidence="2" id="KW-0805">Transcription regulation</keyword>
<dbReference type="PROSITE" id="PS50931">
    <property type="entry name" value="HTH_LYSR"/>
    <property type="match status" value="1"/>
</dbReference>
<dbReference type="InterPro" id="IPR000847">
    <property type="entry name" value="LysR_HTH_N"/>
</dbReference>
<accession>A0ABZ1AH42</accession>
<dbReference type="PRINTS" id="PR00039">
    <property type="entry name" value="HTHLYSR"/>
</dbReference>
<dbReference type="PANTHER" id="PTHR30537:SF80">
    <property type="entry name" value="TRANSCRIPTIONAL REGULATOR"/>
    <property type="match status" value="1"/>
</dbReference>